<dbReference type="Pfam" id="PF13646">
    <property type="entry name" value="HEAT_2"/>
    <property type="match status" value="1"/>
</dbReference>
<evidence type="ECO:0000313" key="2">
    <source>
        <dbReference type="Proteomes" id="UP001500839"/>
    </source>
</evidence>
<reference evidence="2" key="1">
    <citation type="journal article" date="2019" name="Int. J. Syst. Evol. Microbiol.">
        <title>The Global Catalogue of Microorganisms (GCM) 10K type strain sequencing project: providing services to taxonomists for standard genome sequencing and annotation.</title>
        <authorList>
            <consortium name="The Broad Institute Genomics Platform"/>
            <consortium name="The Broad Institute Genome Sequencing Center for Infectious Disease"/>
            <person name="Wu L."/>
            <person name="Ma J."/>
        </authorList>
    </citation>
    <scope>NUCLEOTIDE SEQUENCE [LARGE SCALE GENOMIC DNA]</scope>
    <source>
        <strain evidence="2">JCM 18542</strain>
    </source>
</reference>
<dbReference type="InterPro" id="IPR011989">
    <property type="entry name" value="ARM-like"/>
</dbReference>
<dbReference type="EMBL" id="BAABKQ010000001">
    <property type="protein sequence ID" value="GAA4810704.1"/>
    <property type="molecule type" value="Genomic_DNA"/>
</dbReference>
<comment type="caution">
    <text evidence="1">The sequence shown here is derived from an EMBL/GenBank/DDBJ whole genome shotgun (WGS) entry which is preliminary data.</text>
</comment>
<dbReference type="SUPFAM" id="SSF48371">
    <property type="entry name" value="ARM repeat"/>
    <property type="match status" value="1"/>
</dbReference>
<name>A0ABP9CHM2_9ACTN</name>
<organism evidence="1 2">
    <name type="scientific">Tomitella cavernea</name>
    <dbReference type="NCBI Taxonomy" id="1387982"/>
    <lineage>
        <taxon>Bacteria</taxon>
        <taxon>Bacillati</taxon>
        <taxon>Actinomycetota</taxon>
        <taxon>Actinomycetes</taxon>
        <taxon>Mycobacteriales</taxon>
        <taxon>Tomitella</taxon>
    </lineage>
</organism>
<keyword evidence="2" id="KW-1185">Reference proteome</keyword>
<dbReference type="InterPro" id="IPR016024">
    <property type="entry name" value="ARM-type_fold"/>
</dbReference>
<evidence type="ECO:0000313" key="1">
    <source>
        <dbReference type="EMBL" id="GAA4810704.1"/>
    </source>
</evidence>
<protein>
    <submittedName>
        <fullName evidence="1">HEAT repeat domain-containing protein</fullName>
    </submittedName>
</protein>
<dbReference type="RefSeq" id="WP_200174178.1">
    <property type="nucleotide sequence ID" value="NZ_BAABKQ010000001.1"/>
</dbReference>
<dbReference type="Proteomes" id="UP001500839">
    <property type="component" value="Unassembled WGS sequence"/>
</dbReference>
<sequence>MTRRRTIYTGRRPADLLEHPHSSVRLRAALAAGSQPDAALAKTLVDRCAVEPDFYVRDMLTWALTRLPSAVTVPLLVDALGSVAPQPRSQALHTLSKIGDGAAWPAVAEHLDAEDDEVARASWRASVSLVPFGAEAALAARLAGELGRGDREVRRSLSRALAALGDHGAAAAESAGRSGDADVRGHVRDTLTLMADPDAVADAQVGAARRVRALGPQAVQDD</sequence>
<accession>A0ABP9CHM2</accession>
<gene>
    <name evidence="1" type="ORF">GCM10023353_13860</name>
</gene>
<dbReference type="Gene3D" id="1.25.10.10">
    <property type="entry name" value="Leucine-rich Repeat Variant"/>
    <property type="match status" value="1"/>
</dbReference>
<proteinExistence type="predicted"/>